<gene>
    <name evidence="10" type="ORF">BGZ65_003861</name>
</gene>
<feature type="transmembrane region" description="Helical" evidence="9">
    <location>
        <begin position="452"/>
        <end position="472"/>
    </location>
</feature>
<feature type="transmembrane region" description="Helical" evidence="9">
    <location>
        <begin position="572"/>
        <end position="588"/>
    </location>
</feature>
<feature type="compositionally biased region" description="Basic and acidic residues" evidence="8">
    <location>
        <begin position="298"/>
        <end position="309"/>
    </location>
</feature>
<feature type="compositionally biased region" description="Polar residues" evidence="8">
    <location>
        <begin position="101"/>
        <end position="112"/>
    </location>
</feature>
<feature type="transmembrane region" description="Helical" evidence="9">
    <location>
        <begin position="636"/>
        <end position="653"/>
    </location>
</feature>
<dbReference type="PANTHER" id="PTHR45711:SF6">
    <property type="entry name" value="CHLORIDE CHANNEL PROTEIN"/>
    <property type="match status" value="1"/>
</dbReference>
<dbReference type="GO" id="GO:0005769">
    <property type="term" value="C:early endosome"/>
    <property type="evidence" value="ECO:0007669"/>
    <property type="project" value="TreeGrafter"/>
</dbReference>
<feature type="compositionally biased region" description="Polar residues" evidence="8">
    <location>
        <begin position="136"/>
        <end position="147"/>
    </location>
</feature>
<evidence type="ECO:0000256" key="3">
    <source>
        <dbReference type="ARBA" id="ARBA00022692"/>
    </source>
</evidence>
<dbReference type="GO" id="GO:0005247">
    <property type="term" value="F:voltage-gated chloride channel activity"/>
    <property type="evidence" value="ECO:0007669"/>
    <property type="project" value="TreeGrafter"/>
</dbReference>
<dbReference type="GO" id="GO:0005794">
    <property type="term" value="C:Golgi apparatus"/>
    <property type="evidence" value="ECO:0007669"/>
    <property type="project" value="TreeGrafter"/>
</dbReference>
<comment type="subcellular location">
    <subcellularLocation>
        <location evidence="1">Membrane</location>
        <topology evidence="1">Multi-pass membrane protein</topology>
    </subcellularLocation>
</comment>
<evidence type="ECO:0000256" key="5">
    <source>
        <dbReference type="ARBA" id="ARBA00023065"/>
    </source>
</evidence>
<evidence type="ECO:0000256" key="4">
    <source>
        <dbReference type="ARBA" id="ARBA00022989"/>
    </source>
</evidence>
<evidence type="ECO:0000256" key="2">
    <source>
        <dbReference type="ARBA" id="ARBA00022448"/>
    </source>
</evidence>
<keyword evidence="6 9" id="KW-0472">Membrane</keyword>
<evidence type="ECO:0000313" key="11">
    <source>
        <dbReference type="Proteomes" id="UP000749646"/>
    </source>
</evidence>
<organism evidence="10 11">
    <name type="scientific">Modicella reniformis</name>
    <dbReference type="NCBI Taxonomy" id="1440133"/>
    <lineage>
        <taxon>Eukaryota</taxon>
        <taxon>Fungi</taxon>
        <taxon>Fungi incertae sedis</taxon>
        <taxon>Mucoromycota</taxon>
        <taxon>Mortierellomycotina</taxon>
        <taxon>Mortierellomycetes</taxon>
        <taxon>Mortierellales</taxon>
        <taxon>Mortierellaceae</taxon>
        <taxon>Modicella</taxon>
    </lineage>
</organism>
<keyword evidence="4 9" id="KW-1133">Transmembrane helix</keyword>
<feature type="region of interest" description="Disordered" evidence="8">
    <location>
        <begin position="1"/>
        <end position="327"/>
    </location>
</feature>
<keyword evidence="11" id="KW-1185">Reference proteome</keyword>
<proteinExistence type="predicted"/>
<dbReference type="Pfam" id="PF00654">
    <property type="entry name" value="Voltage_CLC"/>
    <property type="match status" value="1"/>
</dbReference>
<feature type="non-terminal residue" evidence="10">
    <location>
        <position position="687"/>
    </location>
</feature>
<dbReference type="PANTHER" id="PTHR45711">
    <property type="entry name" value="CHLORIDE CHANNEL PROTEIN"/>
    <property type="match status" value="1"/>
</dbReference>
<feature type="compositionally biased region" description="Polar residues" evidence="8">
    <location>
        <begin position="155"/>
        <end position="190"/>
    </location>
</feature>
<keyword evidence="2" id="KW-0813">Transport</keyword>
<feature type="compositionally biased region" description="Polar residues" evidence="8">
    <location>
        <begin position="221"/>
        <end position="237"/>
    </location>
</feature>
<dbReference type="InterPro" id="IPR014743">
    <property type="entry name" value="Cl-channel_core"/>
</dbReference>
<accession>A0A9P6INL6</accession>
<evidence type="ECO:0008006" key="12">
    <source>
        <dbReference type="Google" id="ProtNLM"/>
    </source>
</evidence>
<dbReference type="InterPro" id="IPR001807">
    <property type="entry name" value="ClC"/>
</dbReference>
<feature type="compositionally biased region" description="Basic and acidic residues" evidence="8">
    <location>
        <begin position="117"/>
        <end position="132"/>
    </location>
</feature>
<evidence type="ECO:0000256" key="1">
    <source>
        <dbReference type="ARBA" id="ARBA00004141"/>
    </source>
</evidence>
<evidence type="ECO:0000256" key="6">
    <source>
        <dbReference type="ARBA" id="ARBA00023136"/>
    </source>
</evidence>
<evidence type="ECO:0000313" key="10">
    <source>
        <dbReference type="EMBL" id="KAF9934198.1"/>
    </source>
</evidence>
<reference evidence="10" key="1">
    <citation type="journal article" date="2020" name="Fungal Divers.">
        <title>Resolving the Mortierellaceae phylogeny through synthesis of multi-gene phylogenetics and phylogenomics.</title>
        <authorList>
            <person name="Vandepol N."/>
            <person name="Liber J."/>
            <person name="Desiro A."/>
            <person name="Na H."/>
            <person name="Kennedy M."/>
            <person name="Barry K."/>
            <person name="Grigoriev I.V."/>
            <person name="Miller A.N."/>
            <person name="O'Donnell K."/>
            <person name="Stajich J.E."/>
            <person name="Bonito G."/>
        </authorList>
    </citation>
    <scope>NUCLEOTIDE SEQUENCE</scope>
    <source>
        <strain evidence="10">MES-2147</strain>
    </source>
</reference>
<evidence type="ECO:0000256" key="7">
    <source>
        <dbReference type="ARBA" id="ARBA00023214"/>
    </source>
</evidence>
<dbReference type="AlphaFoldDB" id="A0A9P6INL6"/>
<dbReference type="SUPFAM" id="SSF81340">
    <property type="entry name" value="Clc chloride channel"/>
    <property type="match status" value="1"/>
</dbReference>
<dbReference type="PRINTS" id="PR00762">
    <property type="entry name" value="CLCHANNEL"/>
</dbReference>
<feature type="transmembrane region" description="Helical" evidence="9">
    <location>
        <begin position="549"/>
        <end position="566"/>
    </location>
</feature>
<dbReference type="Gene3D" id="1.10.3080.10">
    <property type="entry name" value="Clc chloride channel"/>
    <property type="match status" value="1"/>
</dbReference>
<feature type="compositionally biased region" description="Polar residues" evidence="8">
    <location>
        <begin position="79"/>
        <end position="89"/>
    </location>
</feature>
<feature type="transmembrane region" description="Helical" evidence="9">
    <location>
        <begin position="600"/>
        <end position="624"/>
    </location>
</feature>
<keyword evidence="5" id="KW-0406">Ion transport</keyword>
<dbReference type="GO" id="GO:0005886">
    <property type="term" value="C:plasma membrane"/>
    <property type="evidence" value="ECO:0007669"/>
    <property type="project" value="TreeGrafter"/>
</dbReference>
<evidence type="ECO:0000256" key="8">
    <source>
        <dbReference type="SAM" id="MobiDB-lite"/>
    </source>
</evidence>
<feature type="compositionally biased region" description="Acidic residues" evidence="8">
    <location>
        <begin position="270"/>
        <end position="279"/>
    </location>
</feature>
<feature type="compositionally biased region" description="Low complexity" evidence="8">
    <location>
        <begin position="40"/>
        <end position="55"/>
    </location>
</feature>
<feature type="transmembrane region" description="Helical" evidence="9">
    <location>
        <begin position="416"/>
        <end position="440"/>
    </location>
</feature>
<keyword evidence="7" id="KW-0868">Chloride</keyword>
<evidence type="ECO:0000256" key="9">
    <source>
        <dbReference type="SAM" id="Phobius"/>
    </source>
</evidence>
<dbReference type="Proteomes" id="UP000749646">
    <property type="component" value="Unassembled WGS sequence"/>
</dbReference>
<comment type="caution">
    <text evidence="10">The sequence shown here is derived from an EMBL/GenBank/DDBJ whole genome shotgun (WGS) entry which is preliminary data.</text>
</comment>
<protein>
    <recommendedName>
        <fullName evidence="12">Chloride channel protein</fullName>
    </recommendedName>
</protein>
<sequence length="687" mass="75948">MSEYQPAQSIGDSQNASTQPHEQRTSSVISTPAHPQRRLSSSSSSPSAAPSADPVLSPPNQPRLSLSTQLPPDYHNWVNDISTPPSTRSKVQKGRDRRENQPSLTGSVFTNSDNEDYGNHGEGRGEVQHDRPQAPVGSQSHTVNQVAVDQERPSAESSGLSKTQENNSNAESASTARLPSLSKSRIQVTDPSRPAFKMGAPITPKTPTPPARNNAKVGDIDQSTESSALLGNYSQPKDPQENGGYRWTNEGSRRRTPRYTDPSLQSDLDHLDEDGDDTTLGDSLRRPSRARSLSPTMELRRGGLGDRGRVMFRNPSSSQPGRRRNNKTFHNLHRTSIANIKENLKEKLLPRRSMVYDDAKEALVKENNGIRIWYHNYTTIDWIHDFVKERVRLRHLRSIGGIRGLIKNRADGLKGWILVLLTGVITACLAAFIDVSSWWLGDLRMGYCTTNFWWSQYFCCWGSSGSICVVMVTSDGTVSQQRSHGATKRRNGVDNLRRASSASRVSVESVLLASQPKKIAYFGAGSGIPEVKTILGGFVIRGFLGFRTLMIKLIGLPLMVASGLNMGKQGPLVHIACCVANIVCRFFDKYNRNDGKRREILSAAAASGVAVAFGAPIGGVLFSLEEVSYYFPSKTMWRAYFCALISAVVLKMINPYRVGKTVLFQVTYDRDWHLFESIPFFLISVFG</sequence>
<feature type="compositionally biased region" description="Polar residues" evidence="8">
    <location>
        <begin position="1"/>
        <end position="30"/>
    </location>
</feature>
<keyword evidence="3 9" id="KW-0812">Transmembrane</keyword>
<name>A0A9P6INL6_9FUNG</name>
<dbReference type="EMBL" id="JAAAHW010009929">
    <property type="protein sequence ID" value="KAF9934198.1"/>
    <property type="molecule type" value="Genomic_DNA"/>
</dbReference>
<dbReference type="OrthoDB" id="431497at2759"/>